<organism evidence="2 3">
    <name type="scientific">Reyranella soli</name>
    <dbReference type="NCBI Taxonomy" id="1230389"/>
    <lineage>
        <taxon>Bacteria</taxon>
        <taxon>Pseudomonadati</taxon>
        <taxon>Pseudomonadota</taxon>
        <taxon>Alphaproteobacteria</taxon>
        <taxon>Hyphomicrobiales</taxon>
        <taxon>Reyranellaceae</taxon>
        <taxon>Reyranella</taxon>
    </lineage>
</organism>
<dbReference type="Proteomes" id="UP000321058">
    <property type="component" value="Unassembled WGS sequence"/>
</dbReference>
<dbReference type="AlphaFoldDB" id="A0A512NLS1"/>
<gene>
    <name evidence="2" type="ORF">RSO01_70590</name>
</gene>
<comment type="caution">
    <text evidence="2">The sequence shown here is derived from an EMBL/GenBank/DDBJ whole genome shotgun (WGS) entry which is preliminary data.</text>
</comment>
<evidence type="ECO:0000313" key="2">
    <source>
        <dbReference type="EMBL" id="GEP59893.1"/>
    </source>
</evidence>
<feature type="domain" description="AB hydrolase-1" evidence="1">
    <location>
        <begin position="93"/>
        <end position="151"/>
    </location>
</feature>
<accession>A0A512NLS1</accession>
<evidence type="ECO:0000313" key="3">
    <source>
        <dbReference type="Proteomes" id="UP000321058"/>
    </source>
</evidence>
<dbReference type="SUPFAM" id="SSF53474">
    <property type="entry name" value="alpha/beta-Hydrolases"/>
    <property type="match status" value="1"/>
</dbReference>
<sequence>MESSAAILPPPSTSLMLMEGRALPELGAFWLLRPWLSLTARGDGHAVLVLPGLLADDASTRALRGFLNAHGYRAHGWKQGRNYGLRGSLESEMRARLDELFERHGRRRISLVGWSLGGLYARELAKLAPDKVRCVISLGSPFAGSARSTNAWRAYEWASGTTVDDESVPAGLVGSLAEAPAMPTTSIFSRTDGICAWQACLNAEGPLIENVEIDGSHCGLGHHPAAVYAIADRLAQPEGAWTKFDRSGWRALVFPDWRRA</sequence>
<protein>
    <submittedName>
        <fullName evidence="2">Alpha/beta hydrolase</fullName>
    </submittedName>
</protein>
<proteinExistence type="predicted"/>
<dbReference type="InterPro" id="IPR029058">
    <property type="entry name" value="AB_hydrolase_fold"/>
</dbReference>
<name>A0A512NLS1_9HYPH</name>
<keyword evidence="3" id="KW-1185">Reference proteome</keyword>
<dbReference type="GO" id="GO:0016787">
    <property type="term" value="F:hydrolase activity"/>
    <property type="evidence" value="ECO:0007669"/>
    <property type="project" value="UniProtKB-KW"/>
</dbReference>
<dbReference type="Gene3D" id="3.40.50.1820">
    <property type="entry name" value="alpha/beta hydrolase"/>
    <property type="match status" value="1"/>
</dbReference>
<dbReference type="EMBL" id="BKAJ01000143">
    <property type="protein sequence ID" value="GEP59893.1"/>
    <property type="molecule type" value="Genomic_DNA"/>
</dbReference>
<evidence type="ECO:0000259" key="1">
    <source>
        <dbReference type="Pfam" id="PF00561"/>
    </source>
</evidence>
<dbReference type="Pfam" id="PF00561">
    <property type="entry name" value="Abhydrolase_1"/>
    <property type="match status" value="1"/>
</dbReference>
<keyword evidence="2" id="KW-0378">Hydrolase</keyword>
<dbReference type="OrthoDB" id="7389193at2"/>
<reference evidence="2 3" key="1">
    <citation type="submission" date="2019-07" db="EMBL/GenBank/DDBJ databases">
        <title>Whole genome shotgun sequence of Reyranella soli NBRC 108950.</title>
        <authorList>
            <person name="Hosoyama A."/>
            <person name="Uohara A."/>
            <person name="Ohji S."/>
            <person name="Ichikawa N."/>
        </authorList>
    </citation>
    <scope>NUCLEOTIDE SEQUENCE [LARGE SCALE GENOMIC DNA]</scope>
    <source>
        <strain evidence="2 3">NBRC 108950</strain>
    </source>
</reference>
<dbReference type="RefSeq" id="WP_147155267.1">
    <property type="nucleotide sequence ID" value="NZ_BKAJ01000143.1"/>
</dbReference>
<dbReference type="InterPro" id="IPR000073">
    <property type="entry name" value="AB_hydrolase_1"/>
</dbReference>